<dbReference type="RefSeq" id="WP_115895032.1">
    <property type="nucleotide sequence ID" value="NZ_QTLC01000073.1"/>
</dbReference>
<proteinExistence type="predicted"/>
<accession>A0A3D8VDX0</accession>
<dbReference type="Gene3D" id="1.10.260.40">
    <property type="entry name" value="lambda repressor-like DNA-binding domains"/>
    <property type="match status" value="1"/>
</dbReference>
<name>A0A3D8VDX0_9BACI</name>
<gene>
    <name evidence="3" type="ORF">DXT76_18935</name>
</gene>
<dbReference type="InterPro" id="IPR010982">
    <property type="entry name" value="Lambda_DNA-bd_dom_sf"/>
</dbReference>
<dbReference type="Pfam" id="PF01381">
    <property type="entry name" value="HTH_3"/>
    <property type="match status" value="1"/>
</dbReference>
<dbReference type="PANTHER" id="PTHR46558">
    <property type="entry name" value="TRACRIPTIONAL REGULATORY PROTEIN-RELATED-RELATED"/>
    <property type="match status" value="1"/>
</dbReference>
<dbReference type="SUPFAM" id="SSF47413">
    <property type="entry name" value="lambda repressor-like DNA-binding domains"/>
    <property type="match status" value="1"/>
</dbReference>
<evidence type="ECO:0000313" key="4">
    <source>
        <dbReference type="Proteomes" id="UP000257032"/>
    </source>
</evidence>
<dbReference type="AlphaFoldDB" id="A0A3D8VDX0"/>
<comment type="caution">
    <text evidence="3">The sequence shown here is derived from an EMBL/GenBank/DDBJ whole genome shotgun (WGS) entry which is preliminary data.</text>
</comment>
<reference evidence="3 4" key="1">
    <citation type="submission" date="2018-08" db="EMBL/GenBank/DDBJ databases">
        <title>Genome sequence of strict halophilic Halobacillus trueperi SS1 isolated from Lunsu, a salty water body of North West Himalayas.</title>
        <authorList>
            <person name="Gupta S."/>
            <person name="Sharma P."/>
            <person name="Dev K."/>
            <person name="Baumler D."/>
            <person name="Sourirajan A."/>
        </authorList>
    </citation>
    <scope>NUCLEOTIDE SEQUENCE [LARGE SCALE GENOMIC DNA]</scope>
    <source>
        <strain evidence="3 4">SS1</strain>
    </source>
</reference>
<evidence type="ECO:0000259" key="2">
    <source>
        <dbReference type="PROSITE" id="PS50943"/>
    </source>
</evidence>
<dbReference type="EMBL" id="QTLC01000073">
    <property type="protein sequence ID" value="RDY67612.1"/>
    <property type="molecule type" value="Genomic_DNA"/>
</dbReference>
<dbReference type="GO" id="GO:0003677">
    <property type="term" value="F:DNA binding"/>
    <property type="evidence" value="ECO:0007669"/>
    <property type="project" value="UniProtKB-KW"/>
</dbReference>
<feature type="domain" description="HTH cro/C1-type" evidence="2">
    <location>
        <begin position="7"/>
        <end position="66"/>
    </location>
</feature>
<organism evidence="3 4">
    <name type="scientific">Halobacillus trueperi</name>
    <dbReference type="NCBI Taxonomy" id="156205"/>
    <lineage>
        <taxon>Bacteria</taxon>
        <taxon>Bacillati</taxon>
        <taxon>Bacillota</taxon>
        <taxon>Bacilli</taxon>
        <taxon>Bacillales</taxon>
        <taxon>Bacillaceae</taxon>
        <taxon>Halobacillus</taxon>
    </lineage>
</organism>
<dbReference type="Proteomes" id="UP000257032">
    <property type="component" value="Unassembled WGS sequence"/>
</dbReference>
<dbReference type="InterPro" id="IPR001387">
    <property type="entry name" value="Cro/C1-type_HTH"/>
</dbReference>
<protein>
    <submittedName>
        <fullName evidence="3">XRE family transcriptional regulator</fullName>
    </submittedName>
</protein>
<keyword evidence="1" id="KW-0238">DNA-binding</keyword>
<dbReference type="PANTHER" id="PTHR46558:SF11">
    <property type="entry name" value="HTH-TYPE TRANSCRIPTIONAL REGULATOR XRE"/>
    <property type="match status" value="1"/>
</dbReference>
<evidence type="ECO:0000313" key="3">
    <source>
        <dbReference type="EMBL" id="RDY67612.1"/>
    </source>
</evidence>
<sequence>MNFSNRLKRCRQIKKEENPNWTQDYIARQIGVARTTYTAYERGTKIPTLDTVNKIADLFDVSTDYLLGRSDISDYQVDKSNEFDSIKEVNKLMDQYGIEDAAFFDLEKWKSMSPEQIRELESYFQYLVKKSKELEEKENK</sequence>
<evidence type="ECO:0000256" key="1">
    <source>
        <dbReference type="ARBA" id="ARBA00023125"/>
    </source>
</evidence>
<dbReference type="PROSITE" id="PS50943">
    <property type="entry name" value="HTH_CROC1"/>
    <property type="match status" value="1"/>
</dbReference>
<dbReference type="CDD" id="cd00093">
    <property type="entry name" value="HTH_XRE"/>
    <property type="match status" value="1"/>
</dbReference>
<dbReference type="SMART" id="SM00530">
    <property type="entry name" value="HTH_XRE"/>
    <property type="match status" value="1"/>
</dbReference>